<evidence type="ECO:0000259" key="1">
    <source>
        <dbReference type="Pfam" id="PF12697"/>
    </source>
</evidence>
<dbReference type="InterPro" id="IPR029058">
    <property type="entry name" value="AB_hydrolase_fold"/>
</dbReference>
<gene>
    <name evidence="2" type="ORF">FL583_24465</name>
</gene>
<dbReference type="SUPFAM" id="SSF53474">
    <property type="entry name" value="alpha/beta-Hydrolases"/>
    <property type="match status" value="1"/>
</dbReference>
<dbReference type="Proteomes" id="UP000317982">
    <property type="component" value="Unassembled WGS sequence"/>
</dbReference>
<dbReference type="AlphaFoldDB" id="A0A545AMA5"/>
<dbReference type="InterPro" id="IPR000073">
    <property type="entry name" value="AB_hydrolase_1"/>
</dbReference>
<proteinExistence type="predicted"/>
<dbReference type="PANTHER" id="PTHR37017">
    <property type="entry name" value="AB HYDROLASE-1 DOMAIN-CONTAINING PROTEIN-RELATED"/>
    <property type="match status" value="1"/>
</dbReference>
<dbReference type="InParanoid" id="A0A545AMA5"/>
<dbReference type="RefSeq" id="WP_142707153.1">
    <property type="nucleotide sequence ID" value="NZ_VIRS01000018.1"/>
</dbReference>
<evidence type="ECO:0000313" key="3">
    <source>
        <dbReference type="Proteomes" id="UP000317982"/>
    </source>
</evidence>
<dbReference type="Pfam" id="PF12697">
    <property type="entry name" value="Abhydrolase_6"/>
    <property type="match status" value="1"/>
</dbReference>
<dbReference type="OrthoDB" id="9814966at2"/>
<protein>
    <submittedName>
        <fullName evidence="2">Alpha/beta hydrolase</fullName>
    </submittedName>
</protein>
<dbReference type="EMBL" id="VIRS01000018">
    <property type="protein sequence ID" value="TQS42464.1"/>
    <property type="molecule type" value="Genomic_DNA"/>
</dbReference>
<reference evidence="2 3" key="1">
    <citation type="submission" date="2019-07" db="EMBL/GenBank/DDBJ databases">
        <title>Cryptosporangium phraense sp. nov., isolated from plant litter.</title>
        <authorList>
            <person name="Suriyachadkun C."/>
        </authorList>
    </citation>
    <scope>NUCLEOTIDE SEQUENCE [LARGE SCALE GENOMIC DNA]</scope>
    <source>
        <strain evidence="2 3">A-T 5661</strain>
    </source>
</reference>
<feature type="domain" description="AB hydrolase-1" evidence="1">
    <location>
        <begin position="3"/>
        <end position="222"/>
    </location>
</feature>
<comment type="caution">
    <text evidence="2">The sequence shown here is derived from an EMBL/GenBank/DDBJ whole genome shotgun (WGS) entry which is preliminary data.</text>
</comment>
<sequence length="231" mass="24473">MRLIFVHGACVRDGDWWWHRMVEPLAAAGVRSRAVALPSCRGDVGSAVGDFYDDVAAVRVVLDEDDEPAVLLGHSYGGAVITDAGAGHPAVRRVVYLASVMPDVGESQATVVGDGPAPWLDPGSDGTIGVLPESVRELFVQDCDGPTQDAAVERLTRQSIVVFGQPVRGVAWREVPSTYVVCLEDLATPAGVQRERGGRAGEVVEIGAGHHPFLSRPGEFAELLLGVMGVR</sequence>
<name>A0A545AMA5_9ACTN</name>
<keyword evidence="2" id="KW-0378">Hydrolase</keyword>
<dbReference type="Gene3D" id="3.40.50.1820">
    <property type="entry name" value="alpha/beta hydrolase"/>
    <property type="match status" value="1"/>
</dbReference>
<organism evidence="2 3">
    <name type="scientific">Cryptosporangium phraense</name>
    <dbReference type="NCBI Taxonomy" id="2593070"/>
    <lineage>
        <taxon>Bacteria</taxon>
        <taxon>Bacillati</taxon>
        <taxon>Actinomycetota</taxon>
        <taxon>Actinomycetes</taxon>
        <taxon>Cryptosporangiales</taxon>
        <taxon>Cryptosporangiaceae</taxon>
        <taxon>Cryptosporangium</taxon>
    </lineage>
</organism>
<dbReference type="PANTHER" id="PTHR37017:SF11">
    <property type="entry name" value="ESTERASE_LIPASE_THIOESTERASE DOMAIN-CONTAINING PROTEIN"/>
    <property type="match status" value="1"/>
</dbReference>
<accession>A0A545AMA5</accession>
<evidence type="ECO:0000313" key="2">
    <source>
        <dbReference type="EMBL" id="TQS42464.1"/>
    </source>
</evidence>
<dbReference type="InterPro" id="IPR052897">
    <property type="entry name" value="Sec-Metab_Biosynth_Hydrolase"/>
</dbReference>
<dbReference type="GO" id="GO:0016787">
    <property type="term" value="F:hydrolase activity"/>
    <property type="evidence" value="ECO:0007669"/>
    <property type="project" value="UniProtKB-KW"/>
</dbReference>
<keyword evidence="3" id="KW-1185">Reference proteome</keyword>